<dbReference type="HAMAP" id="MF_00259">
    <property type="entry name" value="GcvT"/>
    <property type="match status" value="1"/>
</dbReference>
<accession>A0ABV0JIQ8</accession>
<proteinExistence type="inferred from homology"/>
<dbReference type="Pfam" id="PF08669">
    <property type="entry name" value="GCV_T_C"/>
    <property type="match status" value="1"/>
</dbReference>
<gene>
    <name evidence="7 10" type="primary">gcvT</name>
    <name evidence="10" type="ORF">NDI37_02445</name>
</gene>
<feature type="domain" description="GCVT N-terminal" evidence="8">
    <location>
        <begin position="17"/>
        <end position="272"/>
    </location>
</feature>
<evidence type="ECO:0000256" key="3">
    <source>
        <dbReference type="ARBA" id="ARBA00022576"/>
    </source>
</evidence>
<comment type="function">
    <text evidence="7">The glycine cleavage system catalyzes the degradation of glycine.</text>
</comment>
<dbReference type="PANTHER" id="PTHR43757">
    <property type="entry name" value="AMINOMETHYLTRANSFERASE"/>
    <property type="match status" value="1"/>
</dbReference>
<protein>
    <recommendedName>
        <fullName evidence="2 7">Aminomethyltransferase</fullName>
        <ecNumber evidence="2 7">2.1.2.10</ecNumber>
    </recommendedName>
    <alternativeName>
        <fullName evidence="5 7">Glycine cleavage system T protein</fullName>
    </alternativeName>
</protein>
<dbReference type="PANTHER" id="PTHR43757:SF2">
    <property type="entry name" value="AMINOMETHYLTRANSFERASE, MITOCHONDRIAL"/>
    <property type="match status" value="1"/>
</dbReference>
<dbReference type="EMBL" id="JAMPKK010000003">
    <property type="protein sequence ID" value="MEP0863325.1"/>
    <property type="molecule type" value="Genomic_DNA"/>
</dbReference>
<dbReference type="Gene3D" id="3.30.70.1400">
    <property type="entry name" value="Aminomethyltransferase beta-barrel domains"/>
    <property type="match status" value="1"/>
</dbReference>
<dbReference type="EC" id="2.1.2.10" evidence="2 7"/>
<evidence type="ECO:0000259" key="8">
    <source>
        <dbReference type="Pfam" id="PF01571"/>
    </source>
</evidence>
<evidence type="ECO:0000256" key="4">
    <source>
        <dbReference type="ARBA" id="ARBA00022679"/>
    </source>
</evidence>
<comment type="catalytic activity">
    <reaction evidence="6 7">
        <text>N(6)-[(R)-S(8)-aminomethyldihydrolipoyl]-L-lysyl-[protein] + (6S)-5,6,7,8-tetrahydrofolate = N(6)-[(R)-dihydrolipoyl]-L-lysyl-[protein] + (6R)-5,10-methylene-5,6,7,8-tetrahydrofolate + NH4(+)</text>
        <dbReference type="Rhea" id="RHEA:16945"/>
        <dbReference type="Rhea" id="RHEA-COMP:10475"/>
        <dbReference type="Rhea" id="RHEA-COMP:10492"/>
        <dbReference type="ChEBI" id="CHEBI:15636"/>
        <dbReference type="ChEBI" id="CHEBI:28938"/>
        <dbReference type="ChEBI" id="CHEBI:57453"/>
        <dbReference type="ChEBI" id="CHEBI:83100"/>
        <dbReference type="ChEBI" id="CHEBI:83143"/>
        <dbReference type="EC" id="2.1.2.10"/>
    </reaction>
</comment>
<dbReference type="SUPFAM" id="SSF101790">
    <property type="entry name" value="Aminomethyltransferase beta-barrel domain"/>
    <property type="match status" value="1"/>
</dbReference>
<dbReference type="InterPro" id="IPR006222">
    <property type="entry name" value="GCVT_N"/>
</dbReference>
<dbReference type="InterPro" id="IPR022903">
    <property type="entry name" value="GcvT_bac"/>
</dbReference>
<comment type="subunit">
    <text evidence="7">The glycine cleavage system is composed of four proteins: P, T, L and H.</text>
</comment>
<name>A0ABV0JIQ8_9CYAN</name>
<feature type="domain" description="Aminomethyltransferase C-terminal" evidence="9">
    <location>
        <begin position="293"/>
        <end position="370"/>
    </location>
</feature>
<reference evidence="10 11" key="1">
    <citation type="submission" date="2022-04" db="EMBL/GenBank/DDBJ databases">
        <title>Positive selection, recombination, and allopatry shape intraspecific diversity of widespread and dominant cyanobacteria.</title>
        <authorList>
            <person name="Wei J."/>
            <person name="Shu W."/>
            <person name="Hu C."/>
        </authorList>
    </citation>
    <scope>NUCLEOTIDE SEQUENCE [LARGE SCALE GENOMIC DNA]</scope>
    <source>
        <strain evidence="10 11">GB2-A5</strain>
    </source>
</reference>
<dbReference type="InterPro" id="IPR028896">
    <property type="entry name" value="GcvT/YgfZ/DmdA"/>
</dbReference>
<evidence type="ECO:0000256" key="6">
    <source>
        <dbReference type="ARBA" id="ARBA00047665"/>
    </source>
</evidence>
<evidence type="ECO:0000259" key="9">
    <source>
        <dbReference type="Pfam" id="PF08669"/>
    </source>
</evidence>
<dbReference type="SUPFAM" id="SSF103025">
    <property type="entry name" value="Folate-binding domain"/>
    <property type="match status" value="1"/>
</dbReference>
<evidence type="ECO:0000256" key="7">
    <source>
        <dbReference type="HAMAP-Rule" id="MF_00259"/>
    </source>
</evidence>
<evidence type="ECO:0000256" key="5">
    <source>
        <dbReference type="ARBA" id="ARBA00031395"/>
    </source>
</evidence>
<dbReference type="Proteomes" id="UP001442494">
    <property type="component" value="Unassembled WGS sequence"/>
</dbReference>
<dbReference type="InterPro" id="IPR027266">
    <property type="entry name" value="TrmE/GcvT-like"/>
</dbReference>
<dbReference type="PIRSF" id="PIRSF006487">
    <property type="entry name" value="GcvT"/>
    <property type="match status" value="1"/>
</dbReference>
<comment type="caution">
    <text evidence="10">The sequence shown here is derived from an EMBL/GenBank/DDBJ whole genome shotgun (WGS) entry which is preliminary data.</text>
</comment>
<dbReference type="InterPro" id="IPR029043">
    <property type="entry name" value="GcvT/YgfZ_C"/>
</dbReference>
<dbReference type="NCBIfam" id="TIGR00528">
    <property type="entry name" value="gcvT"/>
    <property type="match status" value="1"/>
</dbReference>
<dbReference type="Gene3D" id="2.40.30.110">
    <property type="entry name" value="Aminomethyltransferase beta-barrel domains"/>
    <property type="match status" value="1"/>
</dbReference>
<evidence type="ECO:0000256" key="1">
    <source>
        <dbReference type="ARBA" id="ARBA00008609"/>
    </source>
</evidence>
<dbReference type="NCBIfam" id="NF001567">
    <property type="entry name" value="PRK00389.1"/>
    <property type="match status" value="1"/>
</dbReference>
<evidence type="ECO:0000256" key="2">
    <source>
        <dbReference type="ARBA" id="ARBA00012616"/>
    </source>
</evidence>
<dbReference type="Pfam" id="PF01571">
    <property type="entry name" value="GCV_T"/>
    <property type="match status" value="1"/>
</dbReference>
<keyword evidence="4 7" id="KW-0808">Transferase</keyword>
<dbReference type="Gene3D" id="3.30.1360.120">
    <property type="entry name" value="Probable tRNA modification gtpase trme, domain 1"/>
    <property type="match status" value="1"/>
</dbReference>
<dbReference type="GO" id="GO:0004047">
    <property type="term" value="F:aminomethyltransferase activity"/>
    <property type="evidence" value="ECO:0007669"/>
    <property type="project" value="UniProtKB-EC"/>
</dbReference>
<evidence type="ECO:0000313" key="10">
    <source>
        <dbReference type="EMBL" id="MEP0863325.1"/>
    </source>
</evidence>
<dbReference type="InterPro" id="IPR006223">
    <property type="entry name" value="GcvT"/>
</dbReference>
<keyword evidence="3 7" id="KW-0032">Aminotransferase</keyword>
<organism evidence="10 11">
    <name type="scientific">Funiculus sociatus GB2-A5</name>
    <dbReference type="NCBI Taxonomy" id="2933946"/>
    <lineage>
        <taxon>Bacteria</taxon>
        <taxon>Bacillati</taxon>
        <taxon>Cyanobacteriota</taxon>
        <taxon>Cyanophyceae</taxon>
        <taxon>Coleofasciculales</taxon>
        <taxon>Coleofasciculaceae</taxon>
        <taxon>Funiculus</taxon>
    </lineage>
</organism>
<sequence>MATEELHPETAIARTPLYQLALEQKARLTAFAGWEMAVQYIGIAQEHQAVRTSAGMFDISHMGKFTFKGKQLISHLQPLVPSDLSRLKPGESQYSVLLNPQGGILDDIIFYYQGEDNGEQRGVMIVNAATRSRDKAWMFAQLESYPVDFEDLSLAKVLIAVQGPKAIAFLQQFVKDDLTPIKAFGHLDTTILEQPAFIARTGYTGEDGFEVMVDPEVGVELWRNLVAAGVVPCGLGARDTLRLEAAMALYGQDIDESTTPLEAGLGWVVHLDSKGDFIGREALEQQKANGVERRLVGLQMQGRYIARHGYPVLHNGEAVGVITSGTLAPTLGQPIALAYVPTNLAQIGQQLEVEVRGKSYPAVVVKKPFYRSPTRLSSK</sequence>
<dbReference type="Gene3D" id="4.10.1250.10">
    <property type="entry name" value="Aminomethyltransferase fragment"/>
    <property type="match status" value="1"/>
</dbReference>
<dbReference type="RefSeq" id="WP_190420472.1">
    <property type="nucleotide sequence ID" value="NZ_JAMPKK010000003.1"/>
</dbReference>
<comment type="similarity">
    <text evidence="1 7">Belongs to the GcvT family.</text>
</comment>
<dbReference type="InterPro" id="IPR013977">
    <property type="entry name" value="GcvT_C"/>
</dbReference>
<keyword evidence="11" id="KW-1185">Reference proteome</keyword>
<evidence type="ECO:0000313" key="11">
    <source>
        <dbReference type="Proteomes" id="UP001442494"/>
    </source>
</evidence>